<sequence length="242" mass="27633">MGILKNPLHKRIGILGMAGVNNGPFYGVDKSFFMKAYSAIENESLLELFELNKFDSQQSIAYKDSIQTIINANVKICFIASINDQLVPLFSALASHIFHPSQYIPGNGHSKIYNDGKVYDLGIKFVLDTDDIVIPFDGESNLSEEITKSELPISNQIYIKEYNIAKIGTNPYILPWCLRGLLFNIEKNWPNKRAGRIEDKETVKNGYEEIHDLYESFENWKPETKVYKDLKFRLNGLRASKL</sequence>
<dbReference type="EMBL" id="JABWAD010000021">
    <property type="protein sequence ID" value="KAF6071094.1"/>
    <property type="molecule type" value="Genomic_DNA"/>
</dbReference>
<dbReference type="PANTHER" id="PTHR47349:SF1">
    <property type="entry name" value="AER328WP"/>
    <property type="match status" value="1"/>
</dbReference>
<reference evidence="2 3" key="1">
    <citation type="submission" date="2020-03" db="EMBL/GenBank/DDBJ databases">
        <title>FDA dAtabase for Regulatory Grade micrObial Sequences (FDA-ARGOS): Supporting development and validation of Infectious Disease Dx tests.</title>
        <authorList>
            <person name="Campos J."/>
            <person name="Goldberg B."/>
            <person name="Tallon L."/>
            <person name="Sadzewicz L."/>
            <person name="Vavikolanu K."/>
            <person name="Mehta A."/>
            <person name="Aluvathingal J."/>
            <person name="Nadendla S."/>
            <person name="Nandy P."/>
            <person name="Geyer C."/>
            <person name="Yan Y."/>
            <person name="Sichtig H."/>
        </authorList>
    </citation>
    <scope>NUCLEOTIDE SEQUENCE [LARGE SCALE GENOMIC DNA]</scope>
    <source>
        <strain evidence="2 3">FDAARGOS_656</strain>
    </source>
</reference>
<accession>A0A8H6C454</accession>
<dbReference type="AlphaFoldDB" id="A0A8H6C454"/>
<dbReference type="InterPro" id="IPR058934">
    <property type="entry name" value="YMC020W-like"/>
</dbReference>
<feature type="domain" description="YMC020W-like alpha/beta hydrolase" evidence="1">
    <location>
        <begin position="10"/>
        <end position="103"/>
    </location>
</feature>
<gene>
    <name evidence="2" type="ORF">FOB64_001506</name>
</gene>
<organism evidence="2 3">
    <name type="scientific">Candida albicans</name>
    <name type="common">Yeast</name>
    <dbReference type="NCBI Taxonomy" id="5476"/>
    <lineage>
        <taxon>Eukaryota</taxon>
        <taxon>Fungi</taxon>
        <taxon>Dikarya</taxon>
        <taxon>Ascomycota</taxon>
        <taxon>Saccharomycotina</taxon>
        <taxon>Pichiomycetes</taxon>
        <taxon>Debaryomycetaceae</taxon>
        <taxon>Candida/Lodderomyces clade</taxon>
        <taxon>Candida</taxon>
    </lineage>
</organism>
<dbReference type="Pfam" id="PF26147">
    <property type="entry name" value="AB_HYDROLASE_YMC0-YMC35"/>
    <property type="match status" value="2"/>
</dbReference>
<proteinExistence type="predicted"/>
<dbReference type="PANTHER" id="PTHR47349">
    <property type="entry name" value="CHROMOSOME 8, WHOLE GENOME SHOTGUN SEQUENCE"/>
    <property type="match status" value="1"/>
</dbReference>
<evidence type="ECO:0000259" key="1">
    <source>
        <dbReference type="Pfam" id="PF26147"/>
    </source>
</evidence>
<name>A0A8H6C454_CANAX</name>
<protein>
    <recommendedName>
        <fullName evidence="1">YMC020W-like alpha/beta hydrolase domain-containing protein</fullName>
    </recommendedName>
</protein>
<comment type="caution">
    <text evidence="2">The sequence shown here is derived from an EMBL/GenBank/DDBJ whole genome shotgun (WGS) entry which is preliminary data.</text>
</comment>
<feature type="domain" description="YMC020W-like alpha/beta hydrolase" evidence="1">
    <location>
        <begin position="105"/>
        <end position="182"/>
    </location>
</feature>
<dbReference type="Proteomes" id="UP000536275">
    <property type="component" value="Unassembled WGS sequence"/>
</dbReference>
<dbReference type="InterPro" id="IPR058933">
    <property type="entry name" value="YMC020W-like_ab_hydrolase"/>
</dbReference>
<evidence type="ECO:0000313" key="3">
    <source>
        <dbReference type="Proteomes" id="UP000536275"/>
    </source>
</evidence>
<evidence type="ECO:0000313" key="2">
    <source>
        <dbReference type="EMBL" id="KAF6071094.1"/>
    </source>
</evidence>